<dbReference type="Pfam" id="PF12706">
    <property type="entry name" value="Lactamase_B_2"/>
    <property type="match status" value="1"/>
</dbReference>
<reference evidence="2 3" key="1">
    <citation type="submission" date="2014-07" db="EMBL/GenBank/DDBJ databases">
        <title>Genome of Chryseobacterium soli DSM 19298.</title>
        <authorList>
            <person name="Stropko S.J."/>
            <person name="Pipes S.E."/>
            <person name="Newman J."/>
        </authorList>
    </citation>
    <scope>NUCLEOTIDE SEQUENCE [LARGE SCALE GENOMIC DNA]</scope>
    <source>
        <strain evidence="2 3">DSM 19298</strain>
    </source>
</reference>
<gene>
    <name evidence="2" type="ORF">IW15_06505</name>
</gene>
<dbReference type="eggNOG" id="COG2220">
    <property type="taxonomic scope" value="Bacteria"/>
</dbReference>
<dbReference type="GO" id="GO:0005737">
    <property type="term" value="C:cytoplasm"/>
    <property type="evidence" value="ECO:0007669"/>
    <property type="project" value="TreeGrafter"/>
</dbReference>
<dbReference type="PANTHER" id="PTHR15032:SF4">
    <property type="entry name" value="N-ACYL-PHOSPHATIDYLETHANOLAMINE-HYDROLYZING PHOSPHOLIPASE D"/>
    <property type="match status" value="1"/>
</dbReference>
<dbReference type="PIRSF" id="PIRSF038896">
    <property type="entry name" value="NAPE-PLD"/>
    <property type="match status" value="1"/>
</dbReference>
<evidence type="ECO:0000259" key="1">
    <source>
        <dbReference type="Pfam" id="PF12706"/>
    </source>
</evidence>
<dbReference type="GO" id="GO:0070290">
    <property type="term" value="F:N-acylphosphatidylethanolamine-specific phospholipase D activity"/>
    <property type="evidence" value="ECO:0007669"/>
    <property type="project" value="InterPro"/>
</dbReference>
<dbReference type="SUPFAM" id="SSF56281">
    <property type="entry name" value="Metallo-hydrolase/oxidoreductase"/>
    <property type="match status" value="1"/>
</dbReference>
<keyword evidence="3" id="KW-1185">Reference proteome</keyword>
<dbReference type="InterPro" id="IPR001279">
    <property type="entry name" value="Metallo-B-lactamas"/>
</dbReference>
<proteinExistence type="predicted"/>
<dbReference type="Proteomes" id="UP000028705">
    <property type="component" value="Unassembled WGS sequence"/>
</dbReference>
<dbReference type="PANTHER" id="PTHR15032">
    <property type="entry name" value="N-ACYL-PHOSPHATIDYLETHANOLAMINE-HYDROLYZING PHOSPHOLIPASE D"/>
    <property type="match status" value="1"/>
</dbReference>
<dbReference type="GO" id="GO:0008270">
    <property type="term" value="F:zinc ion binding"/>
    <property type="evidence" value="ECO:0007669"/>
    <property type="project" value="InterPro"/>
</dbReference>
<protein>
    <submittedName>
        <fullName evidence="2">Beta-lactamase</fullName>
    </submittedName>
</protein>
<evidence type="ECO:0000313" key="2">
    <source>
        <dbReference type="EMBL" id="KFF13443.1"/>
    </source>
</evidence>
<organism evidence="2 3">
    <name type="scientific">Chryseobacterium soli</name>
    <dbReference type="NCBI Taxonomy" id="445961"/>
    <lineage>
        <taxon>Bacteria</taxon>
        <taxon>Pseudomonadati</taxon>
        <taxon>Bacteroidota</taxon>
        <taxon>Flavobacteriia</taxon>
        <taxon>Flavobacteriales</taxon>
        <taxon>Weeksellaceae</taxon>
        <taxon>Chryseobacterium group</taxon>
        <taxon>Chryseobacterium</taxon>
    </lineage>
</organism>
<dbReference type="RefSeq" id="WP_034710085.1">
    <property type="nucleotide sequence ID" value="NZ_JPRH01000002.1"/>
</dbReference>
<dbReference type="InterPro" id="IPR036866">
    <property type="entry name" value="RibonucZ/Hydroxyglut_hydro"/>
</dbReference>
<dbReference type="AlphaFoldDB" id="A0A086A9S9"/>
<evidence type="ECO:0000313" key="3">
    <source>
        <dbReference type="Proteomes" id="UP000028705"/>
    </source>
</evidence>
<accession>A0A086A9S9</accession>
<comment type="caution">
    <text evidence="2">The sequence shown here is derived from an EMBL/GenBank/DDBJ whole genome shotgun (WGS) entry which is preliminary data.</text>
</comment>
<feature type="domain" description="Metallo-beta-lactamase" evidence="1">
    <location>
        <begin position="123"/>
        <end position="318"/>
    </location>
</feature>
<name>A0A086A9S9_9FLAO</name>
<dbReference type="Gene3D" id="3.60.15.10">
    <property type="entry name" value="Ribonuclease Z/Hydroxyacylglutathione hydrolase-like"/>
    <property type="match status" value="1"/>
</dbReference>
<sequence length="371" mass="42497">MKAMLKRIFLVIFILGILTAISAFIHIQPQFGKLPSGERLERIKKSPHFKDGEFHNFSETPTIAEGHSFWGELYEAVFKQNPNGIPHQGIPAIKTDLKILPADKDYIVWFGHSSALLHLNGKNILTDPVFSDNASPIPSSVPAFQGTAIYSVDDLPEIDYVVISHDHYDHLDYKTIKALQPKVKKVICGLGVGEDFEYWGYPKDKIVELDWFEKYQDPNGALIFNTEPARHQSGRGFTQNQTLWASYVIQSKDKNYFVSGDGGFDKHFEQIGNKYKNIDLAIMEDGQYDKAWHFVHNLPEEIIKASKYLHAKRILPYHNSKFNLAKHDWNTPLNALTTLAKKEKIPVLTPKIGEVVYPDDSLQRFTEWWKK</sequence>
<dbReference type="InterPro" id="IPR024884">
    <property type="entry name" value="NAPE-PLD"/>
</dbReference>
<dbReference type="STRING" id="445961.IW15_06505"/>
<dbReference type="EMBL" id="JPRH01000002">
    <property type="protein sequence ID" value="KFF13443.1"/>
    <property type="molecule type" value="Genomic_DNA"/>
</dbReference>